<evidence type="ECO:0000256" key="2">
    <source>
        <dbReference type="ARBA" id="ARBA00013168"/>
    </source>
</evidence>
<dbReference type="SMART" id="SM00863">
    <property type="entry name" value="tRNA_SAD"/>
    <property type="match status" value="1"/>
</dbReference>
<evidence type="ECO:0000256" key="10">
    <source>
        <dbReference type="ARBA" id="ARBA00022917"/>
    </source>
</evidence>
<dbReference type="Gene3D" id="2.40.30.130">
    <property type="match status" value="1"/>
</dbReference>
<dbReference type="InterPro" id="IPR050058">
    <property type="entry name" value="Ala-tRNA_ligase"/>
</dbReference>
<keyword evidence="11" id="KW-0030">Aminoacyl-tRNA synthetase</keyword>
<evidence type="ECO:0000256" key="8">
    <source>
        <dbReference type="ARBA" id="ARBA00022840"/>
    </source>
</evidence>
<dbReference type="PANTHER" id="PTHR11777:SF9">
    <property type="entry name" value="ALANINE--TRNA LIGASE, CYTOPLASMIC"/>
    <property type="match status" value="1"/>
</dbReference>
<proteinExistence type="inferred from homology"/>
<dbReference type="InterPro" id="IPR009000">
    <property type="entry name" value="Transl_B-barrel_sf"/>
</dbReference>
<name>A0A8E0M9W1_LACPA</name>
<dbReference type="Pfam" id="PF02272">
    <property type="entry name" value="DHHA1"/>
    <property type="match status" value="1"/>
</dbReference>
<dbReference type="FunFam" id="3.10.310.40:FF:000001">
    <property type="entry name" value="Alanine--tRNA ligase"/>
    <property type="match status" value="1"/>
</dbReference>
<evidence type="ECO:0000256" key="3">
    <source>
        <dbReference type="ARBA" id="ARBA00017959"/>
    </source>
</evidence>
<reference evidence="17 18" key="1">
    <citation type="journal article" date="2013" name="PLoS ONE">
        <title>Lactobacillus paracasei comparative genomics: towards species pan-genome definition and exploitation of diversity.</title>
        <authorList>
            <person name="Smokvina T."/>
            <person name="Wels M."/>
            <person name="Polka J."/>
            <person name="Chervaux C."/>
            <person name="Brisse S."/>
            <person name="Boekhorst J."/>
            <person name="van Hylckama Vlieg J.E."/>
            <person name="Siezen R.J."/>
        </authorList>
    </citation>
    <scope>NUCLEOTIDE SEQUENCE [LARGE SCALE GENOMIC DNA]</scope>
    <source>
        <strain evidence="17 18">CNCM I-4270</strain>
    </source>
</reference>
<evidence type="ECO:0000256" key="7">
    <source>
        <dbReference type="ARBA" id="ARBA00022741"/>
    </source>
</evidence>
<comment type="catalytic activity">
    <reaction evidence="14">
        <text>tRNA(Ala) + L-alanine + ATP = L-alanyl-tRNA(Ala) + AMP + diphosphate</text>
        <dbReference type="Rhea" id="RHEA:12540"/>
        <dbReference type="Rhea" id="RHEA-COMP:9657"/>
        <dbReference type="Rhea" id="RHEA-COMP:9923"/>
        <dbReference type="ChEBI" id="CHEBI:30616"/>
        <dbReference type="ChEBI" id="CHEBI:33019"/>
        <dbReference type="ChEBI" id="CHEBI:57972"/>
        <dbReference type="ChEBI" id="CHEBI:78442"/>
        <dbReference type="ChEBI" id="CHEBI:78497"/>
        <dbReference type="ChEBI" id="CHEBI:456215"/>
        <dbReference type="EC" id="6.1.1.7"/>
    </reaction>
</comment>
<evidence type="ECO:0000256" key="5">
    <source>
        <dbReference type="ARBA" id="ARBA00022555"/>
    </source>
</evidence>
<comment type="function">
    <text evidence="12">Catalyzes the attachment of alanine to tRNA(Ala) in a two-step reaction: alanine is first activated by ATP to form Ala-AMP and then transferred to the acceptor end of tRNA(Ala). Also edits incorrectly charged Ser-tRNA(Ala) and Gly-tRNA(Ala) via its editing domain.</text>
</comment>
<keyword evidence="7" id="KW-0547">Nucleotide-binding</keyword>
<dbReference type="Gene3D" id="6.10.250.550">
    <property type="match status" value="1"/>
</dbReference>
<dbReference type="Pfam" id="PF01411">
    <property type="entry name" value="tRNA-synt_2c"/>
    <property type="match status" value="1"/>
</dbReference>
<accession>A0A8E0M9W1</accession>
<dbReference type="FunFam" id="3.30.980.10:FF:000004">
    <property type="entry name" value="Alanine--tRNA ligase, cytoplasmic"/>
    <property type="match status" value="1"/>
</dbReference>
<dbReference type="Gene3D" id="3.30.980.10">
    <property type="entry name" value="Threonyl-trna Synthetase, Chain A, domain 2"/>
    <property type="match status" value="1"/>
</dbReference>
<dbReference type="Pfam" id="PF07973">
    <property type="entry name" value="tRNA_SAD"/>
    <property type="match status" value="1"/>
</dbReference>
<dbReference type="HAMAP" id="MF_00036_B">
    <property type="entry name" value="Ala_tRNA_synth_B"/>
    <property type="match status" value="1"/>
</dbReference>
<dbReference type="Proteomes" id="UP000014249">
    <property type="component" value="Unassembled WGS sequence"/>
</dbReference>
<feature type="non-terminal residue" evidence="17">
    <location>
        <position position="1"/>
    </location>
</feature>
<dbReference type="EC" id="6.1.1.7" evidence="2"/>
<dbReference type="EMBL" id="ANJX01000309">
    <property type="protein sequence ID" value="EPC51817.1"/>
    <property type="molecule type" value="Genomic_DNA"/>
</dbReference>
<evidence type="ECO:0000256" key="12">
    <source>
        <dbReference type="ARBA" id="ARBA00024779"/>
    </source>
</evidence>
<feature type="domain" description="Alanyl-transfer RNA synthetases family profile" evidence="16">
    <location>
        <begin position="9"/>
        <end position="295"/>
    </location>
</feature>
<comment type="similarity">
    <text evidence="1">Belongs to the class-II aminoacyl-tRNA synthetase family.</text>
</comment>
<dbReference type="InterPro" id="IPR003156">
    <property type="entry name" value="DHHA1_dom"/>
</dbReference>
<dbReference type="SUPFAM" id="SSF50447">
    <property type="entry name" value="Translation proteins"/>
    <property type="match status" value="1"/>
</dbReference>
<protein>
    <recommendedName>
        <fullName evidence="3">Alanine--tRNA ligase</fullName>
        <ecNumber evidence="2">6.1.1.7</ecNumber>
    </recommendedName>
    <alternativeName>
        <fullName evidence="13">Alanyl-tRNA synthetase</fullName>
    </alternativeName>
</protein>
<dbReference type="InterPro" id="IPR018165">
    <property type="entry name" value="Ala-tRNA-synth_IIc_core"/>
</dbReference>
<keyword evidence="9" id="KW-0694">RNA-binding</keyword>
<keyword evidence="8" id="KW-0067">ATP-binding</keyword>
<dbReference type="GO" id="GO:0000049">
    <property type="term" value="F:tRNA binding"/>
    <property type="evidence" value="ECO:0007669"/>
    <property type="project" value="UniProtKB-KW"/>
</dbReference>
<dbReference type="InterPro" id="IPR012947">
    <property type="entry name" value="tRNA_SAD"/>
</dbReference>
<feature type="region of interest" description="Disordered" evidence="15">
    <location>
        <begin position="1"/>
        <end position="28"/>
    </location>
</feature>
<sequence length="463" mass="50003">STWLASRNMAAQRDRARKARGDRQSMGSQDKVLMSITTPSKFTGWTELDHKHASLQTIVVNDQLQDSVSEGTAQLIFDETPFYAEMGGQVADHGEIKAQDGTVLADVSDVQHAPNGQNLHTVTVKGKLETGQQYWLSVDPLRRKKVSLNHTATHLLDQALRDVLGEHTHQAGSLVEPDYLRFDFTNFGQVTPKQLRQVETIVNQKIWDALPITWKEMPIEEAKKLGAIAMFGDKYGSVVRIVKIGDYNTEFDGGTHPTNSNALGLFKITSESGIGAGIRRVEAVTSKEAYEYLTQQQDWLSETAENLKIDQVKNVPSKVTQLQADLKAEQKTVAGLQAKLAAQAAAGIFDHPEEVGGLKLIAKQVQVAGMNELRQLADKWKAKQASDILVLGTEVSGKANLLVAVNDTANQAGFKAGDLIKAIAPKVGGGGGGRPDMAQAGGKNPAGIPAALSEAKTVISQKA</sequence>
<evidence type="ECO:0000313" key="18">
    <source>
        <dbReference type="Proteomes" id="UP000014249"/>
    </source>
</evidence>
<evidence type="ECO:0000256" key="1">
    <source>
        <dbReference type="ARBA" id="ARBA00008226"/>
    </source>
</evidence>
<dbReference type="SUPFAM" id="SSF55186">
    <property type="entry name" value="ThrRS/AlaRS common domain"/>
    <property type="match status" value="1"/>
</dbReference>
<evidence type="ECO:0000256" key="15">
    <source>
        <dbReference type="SAM" id="MobiDB-lite"/>
    </source>
</evidence>
<dbReference type="GO" id="GO:0004813">
    <property type="term" value="F:alanine-tRNA ligase activity"/>
    <property type="evidence" value="ECO:0007669"/>
    <property type="project" value="UniProtKB-EC"/>
</dbReference>
<evidence type="ECO:0000313" key="17">
    <source>
        <dbReference type="EMBL" id="EPC51817.1"/>
    </source>
</evidence>
<dbReference type="GO" id="GO:0002161">
    <property type="term" value="F:aminoacyl-tRNA deacylase activity"/>
    <property type="evidence" value="ECO:0007669"/>
    <property type="project" value="TreeGrafter"/>
</dbReference>
<comment type="caution">
    <text evidence="17">The sequence shown here is derived from an EMBL/GenBank/DDBJ whole genome shotgun (WGS) entry which is preliminary data.</text>
</comment>
<dbReference type="GO" id="GO:0006419">
    <property type="term" value="P:alanyl-tRNA aminoacylation"/>
    <property type="evidence" value="ECO:0007669"/>
    <property type="project" value="InterPro"/>
</dbReference>
<keyword evidence="4" id="KW-0963">Cytoplasm</keyword>
<evidence type="ECO:0000256" key="13">
    <source>
        <dbReference type="ARBA" id="ARBA00032577"/>
    </source>
</evidence>
<dbReference type="PROSITE" id="PS50860">
    <property type="entry name" value="AA_TRNA_LIGASE_II_ALA"/>
    <property type="match status" value="1"/>
</dbReference>
<evidence type="ECO:0000256" key="9">
    <source>
        <dbReference type="ARBA" id="ARBA00022884"/>
    </source>
</evidence>
<keyword evidence="6 17" id="KW-0436">Ligase</keyword>
<dbReference type="GO" id="GO:0005524">
    <property type="term" value="F:ATP binding"/>
    <property type="evidence" value="ECO:0007669"/>
    <property type="project" value="UniProtKB-KW"/>
</dbReference>
<evidence type="ECO:0000256" key="14">
    <source>
        <dbReference type="ARBA" id="ARBA00048300"/>
    </source>
</evidence>
<dbReference type="InterPro" id="IPR018163">
    <property type="entry name" value="Thr/Ala-tRNA-synth_IIc_edit"/>
</dbReference>
<organism evidence="17 18">
    <name type="scientific">Lacticaseibacillus paracasei subsp. paracasei CNCM I-4270</name>
    <dbReference type="NCBI Taxonomy" id="1256202"/>
    <lineage>
        <taxon>Bacteria</taxon>
        <taxon>Bacillati</taxon>
        <taxon>Bacillota</taxon>
        <taxon>Bacilli</taxon>
        <taxon>Lactobacillales</taxon>
        <taxon>Lactobacillaceae</taxon>
        <taxon>Lacticaseibacillus</taxon>
    </lineage>
</organism>
<evidence type="ECO:0000259" key="16">
    <source>
        <dbReference type="PROSITE" id="PS50860"/>
    </source>
</evidence>
<gene>
    <name evidence="17" type="primary">alaS</name>
    <name evidence="17" type="ORF">Lpp77_11341</name>
</gene>
<dbReference type="Gene3D" id="3.30.54.20">
    <property type="match status" value="1"/>
</dbReference>
<evidence type="ECO:0000256" key="6">
    <source>
        <dbReference type="ARBA" id="ARBA00022598"/>
    </source>
</evidence>
<evidence type="ECO:0000256" key="4">
    <source>
        <dbReference type="ARBA" id="ARBA00022490"/>
    </source>
</evidence>
<dbReference type="AlphaFoldDB" id="A0A8E0M9W1"/>
<dbReference type="PANTHER" id="PTHR11777">
    <property type="entry name" value="ALANYL-TRNA SYNTHETASE"/>
    <property type="match status" value="1"/>
</dbReference>
<dbReference type="InterPro" id="IPR018164">
    <property type="entry name" value="Ala-tRNA-synth_IIc_N"/>
</dbReference>
<dbReference type="InterPro" id="IPR023033">
    <property type="entry name" value="Ala_tRNA_ligase_euk/bac"/>
</dbReference>
<dbReference type="Gene3D" id="3.10.310.40">
    <property type="match status" value="1"/>
</dbReference>
<evidence type="ECO:0000256" key="11">
    <source>
        <dbReference type="ARBA" id="ARBA00023146"/>
    </source>
</evidence>
<keyword evidence="10" id="KW-0648">Protein biosynthesis</keyword>
<keyword evidence="5" id="KW-0820">tRNA-binding</keyword>
<dbReference type="GO" id="GO:0005829">
    <property type="term" value="C:cytosol"/>
    <property type="evidence" value="ECO:0007669"/>
    <property type="project" value="TreeGrafter"/>
</dbReference>